<keyword evidence="9" id="KW-0812">Transmembrane</keyword>
<keyword evidence="6 8" id="KW-0326">Glycosidase</keyword>
<reference evidence="10" key="2">
    <citation type="submission" date="2022-01" db="EMBL/GenBank/DDBJ databases">
        <authorList>
            <person name="Hirooka S."/>
            <person name="Miyagishima S.Y."/>
        </authorList>
    </citation>
    <scope>NUCLEOTIDE SEQUENCE</scope>
    <source>
        <strain evidence="10">NBRC 102759</strain>
    </source>
</reference>
<keyword evidence="7 8" id="KW-0624">Polysaccharide degradation</keyword>
<keyword evidence="11" id="KW-1185">Reference proteome</keyword>
<dbReference type="PRINTS" id="PR00750">
    <property type="entry name" value="BETAAMYLASE"/>
</dbReference>
<protein>
    <recommendedName>
        <fullName evidence="3 8">Beta-amylase</fullName>
        <ecNumber evidence="3 8">3.2.1.2</ecNumber>
    </recommendedName>
</protein>
<dbReference type="InterPro" id="IPR001554">
    <property type="entry name" value="Glyco_hydro_14"/>
</dbReference>
<dbReference type="PROSITE" id="PS00506">
    <property type="entry name" value="BETA_AMYLASE_1"/>
    <property type="match status" value="1"/>
</dbReference>
<dbReference type="PANTHER" id="PTHR31352:SF40">
    <property type="entry name" value="BETA-AMYLASE 6"/>
    <property type="match status" value="1"/>
</dbReference>
<organism evidence="10 11">
    <name type="scientific">Galdieria partita</name>
    <dbReference type="NCBI Taxonomy" id="83374"/>
    <lineage>
        <taxon>Eukaryota</taxon>
        <taxon>Rhodophyta</taxon>
        <taxon>Bangiophyceae</taxon>
        <taxon>Galdieriales</taxon>
        <taxon>Galdieriaceae</taxon>
        <taxon>Galdieria</taxon>
    </lineage>
</organism>
<evidence type="ECO:0000256" key="8">
    <source>
        <dbReference type="RuleBase" id="RU000509"/>
    </source>
</evidence>
<feature type="transmembrane region" description="Helical" evidence="9">
    <location>
        <begin position="16"/>
        <end position="35"/>
    </location>
</feature>
<dbReference type="GO" id="GO:0016161">
    <property type="term" value="F:beta-amylase activity"/>
    <property type="evidence" value="ECO:0007669"/>
    <property type="project" value="UniProtKB-EC"/>
</dbReference>
<keyword evidence="9" id="KW-0472">Membrane</keyword>
<evidence type="ECO:0000256" key="3">
    <source>
        <dbReference type="ARBA" id="ARBA00012594"/>
    </source>
</evidence>
<dbReference type="GO" id="GO:0000272">
    <property type="term" value="P:polysaccharide catabolic process"/>
    <property type="evidence" value="ECO:0007669"/>
    <property type="project" value="UniProtKB-KW"/>
</dbReference>
<dbReference type="PANTHER" id="PTHR31352">
    <property type="entry name" value="BETA-AMYLASE 1, CHLOROPLASTIC"/>
    <property type="match status" value="1"/>
</dbReference>
<evidence type="ECO:0000256" key="9">
    <source>
        <dbReference type="SAM" id="Phobius"/>
    </source>
</evidence>
<dbReference type="OrthoDB" id="1660156at2759"/>
<keyword evidence="9" id="KW-1133">Transmembrane helix</keyword>
<evidence type="ECO:0000256" key="7">
    <source>
        <dbReference type="ARBA" id="ARBA00023326"/>
    </source>
</evidence>
<keyword evidence="4 8" id="KW-0378">Hydrolase</keyword>
<evidence type="ECO:0000256" key="5">
    <source>
        <dbReference type="ARBA" id="ARBA00023277"/>
    </source>
</evidence>
<dbReference type="InterPro" id="IPR018238">
    <property type="entry name" value="Glyco_hydro_14_CS"/>
</dbReference>
<evidence type="ECO:0000256" key="2">
    <source>
        <dbReference type="ARBA" id="ARBA00005652"/>
    </source>
</evidence>
<evidence type="ECO:0000256" key="6">
    <source>
        <dbReference type="ARBA" id="ARBA00023295"/>
    </source>
</evidence>
<dbReference type="PROSITE" id="PS51257">
    <property type="entry name" value="PROKAR_LIPOPROTEIN"/>
    <property type="match status" value="1"/>
</dbReference>
<evidence type="ECO:0000313" key="11">
    <source>
        <dbReference type="Proteomes" id="UP001061958"/>
    </source>
</evidence>
<dbReference type="AlphaFoldDB" id="A0A9C7PZ19"/>
<dbReference type="SUPFAM" id="SSF51445">
    <property type="entry name" value="(Trans)glycosidases"/>
    <property type="match status" value="1"/>
</dbReference>
<reference evidence="10" key="1">
    <citation type="journal article" date="2022" name="Proc. Natl. Acad. Sci. U.S.A.">
        <title>Life cycle and functional genomics of the unicellular red alga Galdieria for elucidating algal and plant evolution and industrial use.</title>
        <authorList>
            <person name="Hirooka S."/>
            <person name="Itabashi T."/>
            <person name="Ichinose T.M."/>
            <person name="Onuma R."/>
            <person name="Fujiwara T."/>
            <person name="Yamashita S."/>
            <person name="Jong L.W."/>
            <person name="Tomita R."/>
            <person name="Iwane A.H."/>
            <person name="Miyagishima S.Y."/>
        </authorList>
    </citation>
    <scope>NUCLEOTIDE SEQUENCE</scope>
    <source>
        <strain evidence="10">NBRC 102759</strain>
    </source>
</reference>
<gene>
    <name evidence="10" type="ORF">GpartN1_g4997.t1</name>
</gene>
<dbReference type="InterPro" id="IPR017853">
    <property type="entry name" value="GH"/>
</dbReference>
<evidence type="ECO:0000256" key="4">
    <source>
        <dbReference type="ARBA" id="ARBA00022801"/>
    </source>
</evidence>
<dbReference type="EMBL" id="BQMJ01000041">
    <property type="protein sequence ID" value="GJQ13206.1"/>
    <property type="molecule type" value="Genomic_DNA"/>
</dbReference>
<evidence type="ECO:0000313" key="10">
    <source>
        <dbReference type="EMBL" id="GJQ13206.1"/>
    </source>
</evidence>
<proteinExistence type="inferred from homology"/>
<dbReference type="Gene3D" id="3.20.20.80">
    <property type="entry name" value="Glycosidases"/>
    <property type="match status" value="1"/>
</dbReference>
<comment type="catalytic activity">
    <reaction evidence="1 8">
        <text>Hydrolysis of (1-&gt;4)-alpha-D-glucosidic linkages in polysaccharides so as to remove successive maltose units from the non-reducing ends of the chains.</text>
        <dbReference type="EC" id="3.2.1.2"/>
    </reaction>
</comment>
<keyword evidence="5 8" id="KW-0119">Carbohydrate metabolism</keyword>
<evidence type="ECO:0000256" key="1">
    <source>
        <dbReference type="ARBA" id="ARBA00000546"/>
    </source>
</evidence>
<name>A0A9C7PZ19_9RHOD</name>
<dbReference type="Proteomes" id="UP001061958">
    <property type="component" value="Unassembled WGS sequence"/>
</dbReference>
<comment type="similarity">
    <text evidence="2 8">Belongs to the glycosyl hydrolase 14 family.</text>
</comment>
<dbReference type="EC" id="3.2.1.2" evidence="3 8"/>
<dbReference type="Pfam" id="PF01373">
    <property type="entry name" value="Glyco_hydro_14"/>
    <property type="match status" value="1"/>
</dbReference>
<accession>A0A9C7PZ19</accession>
<comment type="caution">
    <text evidence="10">The sequence shown here is derived from an EMBL/GenBank/DDBJ whole genome shotgun (WGS) entry which is preliminary data.</text>
</comment>
<sequence length="523" mass="59659">MPLWNRRYGCSSRPTAFITGWTIFVLFGIACYSVVLKTTSGIQLSNKDAVGSPMKGGSIPNAPGVPIYVMMPLTSVSDDGQLKKVYDGKNISWILEQWKKLGVEGLMVDIWFGLVEREPRQYDWKPYIELCELMKAAKLKLQTVLSFHRCGGNVGDRCYIPLPKWIFVVAKNDSDIFFKDRDGNADDEYLSWGIDEQPVLMGRTAVQVYQDFFVSFRETFREFFGNVISQVQIGLGPAGELRYPSYQLNKWTFCGVGEFQCFDKYLLSRLQSEADKRGISDWGHPPYAKDVGFYNSSPSETLFFRDDGGMWNTRYGDFFLNWYSNELIQHADRVLTAAGQVFFDRSNTNNDFTGQFHLAVKVAGVHWHFRSKAHASELTAGYYNTRYRNGYSPIFRVLKKHEATVVFTCMEMKDNNQPKDCYCSPEDLVGLIVRSSIANNISFAGENAVSFYDVESYRQISAVSRSYAVTKGKPMEAVTYLRWPEPIDIFFQQDALSILGQKFLDFVRSMAYDQAESVDFPGL</sequence>
<dbReference type="PROSITE" id="PS00679">
    <property type="entry name" value="BETA_AMYLASE_2"/>
    <property type="match status" value="1"/>
</dbReference>